<accession>A0A371CI25</accession>
<protein>
    <submittedName>
        <fullName evidence="2">Uncharacterized protein</fullName>
    </submittedName>
</protein>
<gene>
    <name evidence="2" type="ORF">OH76DRAFT_1490736</name>
</gene>
<evidence type="ECO:0000313" key="3">
    <source>
        <dbReference type="Proteomes" id="UP000256964"/>
    </source>
</evidence>
<evidence type="ECO:0000313" key="2">
    <source>
        <dbReference type="EMBL" id="RDX39924.1"/>
    </source>
</evidence>
<feature type="compositionally biased region" description="Low complexity" evidence="1">
    <location>
        <begin position="1"/>
        <end position="11"/>
    </location>
</feature>
<dbReference type="AlphaFoldDB" id="A0A371CI25"/>
<evidence type="ECO:0000256" key="1">
    <source>
        <dbReference type="SAM" id="MobiDB-lite"/>
    </source>
</evidence>
<sequence>MTASDTTSDSSVALVASTTPPDTPASEPFDLLSGLEMDFSNPLGPRDDSQSECSSVYGRDCEGSPPSEDSVDDEDARSRSLPTDDEDVHPLVNILTSWKLNSRPTTPVKRQQYAIPMMHPSSMMNEMWRTSTQTSALTVNTWESSPENSSEDGVAVNGMGLPAPVLDRSLRQVHRAQLQLDERTAELEKEVDTLRNDVASSLSTSTSLLLKTQGIY</sequence>
<keyword evidence="3" id="KW-1185">Reference proteome</keyword>
<name>A0A371CI25_9APHY</name>
<feature type="region of interest" description="Disordered" evidence="1">
    <location>
        <begin position="1"/>
        <end position="88"/>
    </location>
</feature>
<dbReference type="EMBL" id="KZ857615">
    <property type="protein sequence ID" value="RDX39924.1"/>
    <property type="molecule type" value="Genomic_DNA"/>
</dbReference>
<dbReference type="Proteomes" id="UP000256964">
    <property type="component" value="Unassembled WGS sequence"/>
</dbReference>
<proteinExistence type="predicted"/>
<organism evidence="2 3">
    <name type="scientific">Lentinus brumalis</name>
    <dbReference type="NCBI Taxonomy" id="2498619"/>
    <lineage>
        <taxon>Eukaryota</taxon>
        <taxon>Fungi</taxon>
        <taxon>Dikarya</taxon>
        <taxon>Basidiomycota</taxon>
        <taxon>Agaricomycotina</taxon>
        <taxon>Agaricomycetes</taxon>
        <taxon>Polyporales</taxon>
        <taxon>Polyporaceae</taxon>
        <taxon>Lentinus</taxon>
    </lineage>
</organism>
<reference evidence="2 3" key="1">
    <citation type="journal article" date="2018" name="Biotechnol. Biofuels">
        <title>Integrative visual omics of the white-rot fungus Polyporus brumalis exposes the biotechnological potential of its oxidative enzymes for delignifying raw plant biomass.</title>
        <authorList>
            <person name="Miyauchi S."/>
            <person name="Rancon A."/>
            <person name="Drula E."/>
            <person name="Hage H."/>
            <person name="Chaduli D."/>
            <person name="Favel A."/>
            <person name="Grisel S."/>
            <person name="Henrissat B."/>
            <person name="Herpoel-Gimbert I."/>
            <person name="Ruiz-Duenas F.J."/>
            <person name="Chevret D."/>
            <person name="Hainaut M."/>
            <person name="Lin J."/>
            <person name="Wang M."/>
            <person name="Pangilinan J."/>
            <person name="Lipzen A."/>
            <person name="Lesage-Meessen L."/>
            <person name="Navarro D."/>
            <person name="Riley R."/>
            <person name="Grigoriev I.V."/>
            <person name="Zhou S."/>
            <person name="Raouche S."/>
            <person name="Rosso M.N."/>
        </authorList>
    </citation>
    <scope>NUCLEOTIDE SEQUENCE [LARGE SCALE GENOMIC DNA]</scope>
    <source>
        <strain evidence="2 3">BRFM 1820</strain>
    </source>
</reference>